<dbReference type="RefSeq" id="WP_256186346.1">
    <property type="nucleotide sequence ID" value="NZ_JANGEW010000276.1"/>
</dbReference>
<dbReference type="SUPFAM" id="SSF53756">
    <property type="entry name" value="UDP-Glycosyltransferase/glycogen phosphorylase"/>
    <property type="match status" value="1"/>
</dbReference>
<reference evidence="3 4" key="1">
    <citation type="submission" date="2022-06" db="EMBL/GenBank/DDBJ databases">
        <title>Isolation of gut microbiota from human fecal samples.</title>
        <authorList>
            <person name="Pamer E.G."/>
            <person name="Barat B."/>
            <person name="Waligurski E."/>
            <person name="Medina S."/>
            <person name="Paddock L."/>
            <person name="Mostad J."/>
        </authorList>
    </citation>
    <scope>NUCLEOTIDE SEQUENCE [LARGE SCALE GENOMIC DNA]</scope>
    <source>
        <strain evidence="3 4">DFI.1.1</strain>
    </source>
</reference>
<comment type="function">
    <text evidence="2">Allosteric enzyme that catalyzes the rate-limiting step in glycogen catabolism, the phosphorolytic cleavage of glycogen to produce glucose-1-phosphate, and plays a central role in maintaining cellular and organismal glucose homeostasis.</text>
</comment>
<comment type="cofactor">
    <cofactor evidence="2">
        <name>pyridoxal 5'-phosphate</name>
        <dbReference type="ChEBI" id="CHEBI:597326"/>
    </cofactor>
</comment>
<keyword evidence="2" id="KW-0663">Pyridoxal phosphate</keyword>
<comment type="caution">
    <text evidence="3">The sequence shown here is derived from an EMBL/GenBank/DDBJ whole genome shotgun (WGS) entry which is preliminary data.</text>
</comment>
<dbReference type="PANTHER" id="PTHR11468">
    <property type="entry name" value="GLYCOGEN PHOSPHORYLASE"/>
    <property type="match status" value="1"/>
</dbReference>
<evidence type="ECO:0000256" key="2">
    <source>
        <dbReference type="RuleBase" id="RU000587"/>
    </source>
</evidence>
<dbReference type="Proteomes" id="UP001206692">
    <property type="component" value="Unassembled WGS sequence"/>
</dbReference>
<keyword evidence="2" id="KW-0119">Carbohydrate metabolism</keyword>
<evidence type="ECO:0000313" key="4">
    <source>
        <dbReference type="Proteomes" id="UP001206692"/>
    </source>
</evidence>
<dbReference type="EC" id="2.4.1.1" evidence="2"/>
<proteinExistence type="inferred from homology"/>
<comment type="catalytic activity">
    <reaction evidence="2">
        <text>[(1-&gt;4)-alpha-D-glucosyl](n) + phosphate = [(1-&gt;4)-alpha-D-glucosyl](n-1) + alpha-D-glucose 1-phosphate</text>
        <dbReference type="Rhea" id="RHEA:41732"/>
        <dbReference type="Rhea" id="RHEA-COMP:9584"/>
        <dbReference type="Rhea" id="RHEA-COMP:9586"/>
        <dbReference type="ChEBI" id="CHEBI:15444"/>
        <dbReference type="ChEBI" id="CHEBI:43474"/>
        <dbReference type="ChEBI" id="CHEBI:58601"/>
        <dbReference type="EC" id="2.4.1.1"/>
    </reaction>
</comment>
<dbReference type="EMBL" id="JANGEW010000276">
    <property type="protein sequence ID" value="MCQ5343794.1"/>
    <property type="molecule type" value="Genomic_DNA"/>
</dbReference>
<keyword evidence="2" id="KW-0328">Glycosyltransferase</keyword>
<evidence type="ECO:0000256" key="1">
    <source>
        <dbReference type="ARBA" id="ARBA00006047"/>
    </source>
</evidence>
<dbReference type="PANTHER" id="PTHR11468:SF3">
    <property type="entry name" value="GLYCOGEN PHOSPHORYLASE, LIVER FORM"/>
    <property type="match status" value="1"/>
</dbReference>
<accession>A0ABT1SVG5</accession>
<keyword evidence="2" id="KW-0808">Transferase</keyword>
<keyword evidence="4" id="KW-1185">Reference proteome</keyword>
<organism evidence="3 4">
    <name type="scientific">Megasphaera massiliensis</name>
    <dbReference type="NCBI Taxonomy" id="1232428"/>
    <lineage>
        <taxon>Bacteria</taxon>
        <taxon>Bacillati</taxon>
        <taxon>Bacillota</taxon>
        <taxon>Negativicutes</taxon>
        <taxon>Veillonellales</taxon>
        <taxon>Veillonellaceae</taxon>
        <taxon>Megasphaera</taxon>
    </lineage>
</organism>
<dbReference type="Pfam" id="PF00343">
    <property type="entry name" value="Phosphorylase"/>
    <property type="match status" value="1"/>
</dbReference>
<dbReference type="InterPro" id="IPR000811">
    <property type="entry name" value="Glyco_trans_35"/>
</dbReference>
<comment type="similarity">
    <text evidence="1 2">Belongs to the glycogen phosphorylase family.</text>
</comment>
<dbReference type="Gene3D" id="3.40.50.2000">
    <property type="entry name" value="Glycogen Phosphorylase B"/>
    <property type="match status" value="1"/>
</dbReference>
<name>A0ABT1SVG5_9FIRM</name>
<feature type="non-terminal residue" evidence="3">
    <location>
        <position position="60"/>
    </location>
</feature>
<evidence type="ECO:0000313" key="3">
    <source>
        <dbReference type="EMBL" id="MCQ5343794.1"/>
    </source>
</evidence>
<protein>
    <recommendedName>
        <fullName evidence="2">Alpha-1,4 glucan phosphorylase</fullName>
        <ecNumber evidence="2">2.4.1.1</ecNumber>
    </recommendedName>
</protein>
<gene>
    <name evidence="3" type="ORF">NE675_12320</name>
</gene>
<sequence>MLLMQEYFFLSAGVQSIVRHYKQKNGESIYRFAQYVAIHINDPHPALVIPELMRIFMDEE</sequence>